<organism evidence="1 2">
    <name type="scientific">Acorus gramineus</name>
    <name type="common">Dwarf sweet flag</name>
    <dbReference type="NCBI Taxonomy" id="55184"/>
    <lineage>
        <taxon>Eukaryota</taxon>
        <taxon>Viridiplantae</taxon>
        <taxon>Streptophyta</taxon>
        <taxon>Embryophyta</taxon>
        <taxon>Tracheophyta</taxon>
        <taxon>Spermatophyta</taxon>
        <taxon>Magnoliopsida</taxon>
        <taxon>Liliopsida</taxon>
        <taxon>Acoraceae</taxon>
        <taxon>Acorus</taxon>
    </lineage>
</organism>
<gene>
    <name evidence="1" type="ORF">QJS04_geneDACA014307</name>
</gene>
<evidence type="ECO:0000313" key="2">
    <source>
        <dbReference type="Proteomes" id="UP001179952"/>
    </source>
</evidence>
<reference evidence="1" key="2">
    <citation type="submission" date="2023-06" db="EMBL/GenBank/DDBJ databases">
        <authorList>
            <person name="Ma L."/>
            <person name="Liu K.-W."/>
            <person name="Li Z."/>
            <person name="Hsiao Y.-Y."/>
            <person name="Qi Y."/>
            <person name="Fu T."/>
            <person name="Tang G."/>
            <person name="Zhang D."/>
            <person name="Sun W.-H."/>
            <person name="Liu D.-K."/>
            <person name="Li Y."/>
            <person name="Chen G.-Z."/>
            <person name="Liu X.-D."/>
            <person name="Liao X.-Y."/>
            <person name="Jiang Y.-T."/>
            <person name="Yu X."/>
            <person name="Hao Y."/>
            <person name="Huang J."/>
            <person name="Zhao X.-W."/>
            <person name="Ke S."/>
            <person name="Chen Y.-Y."/>
            <person name="Wu W.-L."/>
            <person name="Hsu J.-L."/>
            <person name="Lin Y.-F."/>
            <person name="Huang M.-D."/>
            <person name="Li C.-Y."/>
            <person name="Huang L."/>
            <person name="Wang Z.-W."/>
            <person name="Zhao X."/>
            <person name="Zhong W.-Y."/>
            <person name="Peng D.-H."/>
            <person name="Ahmad S."/>
            <person name="Lan S."/>
            <person name="Zhang J.-S."/>
            <person name="Tsai W.-C."/>
            <person name="Van De Peer Y."/>
            <person name="Liu Z.-J."/>
        </authorList>
    </citation>
    <scope>NUCLEOTIDE SEQUENCE</scope>
    <source>
        <strain evidence="1">SCP</strain>
        <tissue evidence="1">Leaves</tissue>
    </source>
</reference>
<dbReference type="Proteomes" id="UP001179952">
    <property type="component" value="Unassembled WGS sequence"/>
</dbReference>
<name>A0AAV9BUY0_ACOGR</name>
<protein>
    <submittedName>
        <fullName evidence="1">Uncharacterized protein</fullName>
    </submittedName>
</protein>
<reference evidence="1" key="1">
    <citation type="journal article" date="2023" name="Nat. Commun.">
        <title>Diploid and tetraploid genomes of Acorus and the evolution of monocots.</title>
        <authorList>
            <person name="Ma L."/>
            <person name="Liu K.W."/>
            <person name="Li Z."/>
            <person name="Hsiao Y.Y."/>
            <person name="Qi Y."/>
            <person name="Fu T."/>
            <person name="Tang G.D."/>
            <person name="Zhang D."/>
            <person name="Sun W.H."/>
            <person name="Liu D.K."/>
            <person name="Li Y."/>
            <person name="Chen G.Z."/>
            <person name="Liu X.D."/>
            <person name="Liao X.Y."/>
            <person name="Jiang Y.T."/>
            <person name="Yu X."/>
            <person name="Hao Y."/>
            <person name="Huang J."/>
            <person name="Zhao X.W."/>
            <person name="Ke S."/>
            <person name="Chen Y.Y."/>
            <person name="Wu W.L."/>
            <person name="Hsu J.L."/>
            <person name="Lin Y.F."/>
            <person name="Huang M.D."/>
            <person name="Li C.Y."/>
            <person name="Huang L."/>
            <person name="Wang Z.W."/>
            <person name="Zhao X."/>
            <person name="Zhong W.Y."/>
            <person name="Peng D.H."/>
            <person name="Ahmad S."/>
            <person name="Lan S."/>
            <person name="Zhang J.S."/>
            <person name="Tsai W.C."/>
            <person name="Van de Peer Y."/>
            <person name="Liu Z.J."/>
        </authorList>
    </citation>
    <scope>NUCLEOTIDE SEQUENCE</scope>
    <source>
        <strain evidence="1">SCP</strain>
    </source>
</reference>
<keyword evidence="2" id="KW-1185">Reference proteome</keyword>
<evidence type="ECO:0000313" key="1">
    <source>
        <dbReference type="EMBL" id="KAK1280545.1"/>
    </source>
</evidence>
<sequence length="65" mass="7402">MTEQQIEILQHQIVEMYKSFIIAQQYFFGPGPGNPYLDPLMASGAPKIRSLQGSIGPQHPHNFRF</sequence>
<comment type="caution">
    <text evidence="1">The sequence shown here is derived from an EMBL/GenBank/DDBJ whole genome shotgun (WGS) entry which is preliminary data.</text>
</comment>
<accession>A0AAV9BUY0</accession>
<dbReference type="AlphaFoldDB" id="A0AAV9BUY0"/>
<proteinExistence type="predicted"/>
<dbReference type="EMBL" id="JAUJYN010000001">
    <property type="protein sequence ID" value="KAK1280545.1"/>
    <property type="molecule type" value="Genomic_DNA"/>
</dbReference>